<proteinExistence type="predicted"/>
<protein>
    <submittedName>
        <fullName evidence="1">Uu.00g130380.m01.CDS01</fullName>
    </submittedName>
</protein>
<organism evidence="1 2">
    <name type="scientific">Anthostomella pinea</name>
    <dbReference type="NCBI Taxonomy" id="933095"/>
    <lineage>
        <taxon>Eukaryota</taxon>
        <taxon>Fungi</taxon>
        <taxon>Dikarya</taxon>
        <taxon>Ascomycota</taxon>
        <taxon>Pezizomycotina</taxon>
        <taxon>Sordariomycetes</taxon>
        <taxon>Xylariomycetidae</taxon>
        <taxon>Xylariales</taxon>
        <taxon>Xylariaceae</taxon>
        <taxon>Anthostomella</taxon>
    </lineage>
</organism>
<keyword evidence="2" id="KW-1185">Reference proteome</keyword>
<reference evidence="1" key="1">
    <citation type="submission" date="2023-10" db="EMBL/GenBank/DDBJ databases">
        <authorList>
            <person name="Hackl T."/>
        </authorList>
    </citation>
    <scope>NUCLEOTIDE SEQUENCE</scope>
</reference>
<accession>A0AAI8VIM9</accession>
<evidence type="ECO:0000313" key="1">
    <source>
        <dbReference type="EMBL" id="CAJ2505644.1"/>
    </source>
</evidence>
<dbReference type="EMBL" id="CAUWAG010000007">
    <property type="protein sequence ID" value="CAJ2505644.1"/>
    <property type="molecule type" value="Genomic_DNA"/>
</dbReference>
<comment type="caution">
    <text evidence="1">The sequence shown here is derived from an EMBL/GenBank/DDBJ whole genome shotgun (WGS) entry which is preliminary data.</text>
</comment>
<dbReference type="AlphaFoldDB" id="A0AAI8VIM9"/>
<dbReference type="Gene3D" id="2.120.10.30">
    <property type="entry name" value="TolB, C-terminal domain"/>
    <property type="match status" value="1"/>
</dbReference>
<gene>
    <name evidence="1" type="ORF">KHLLAP_LOCUS6112</name>
</gene>
<evidence type="ECO:0000313" key="2">
    <source>
        <dbReference type="Proteomes" id="UP001295740"/>
    </source>
</evidence>
<dbReference type="InterPro" id="IPR011042">
    <property type="entry name" value="6-blade_b-propeller_TolB-like"/>
</dbReference>
<dbReference type="Proteomes" id="UP001295740">
    <property type="component" value="Unassembled WGS sequence"/>
</dbReference>
<name>A0AAI8VIM9_9PEZI</name>
<sequence>MGHWESSASKYQGIKSLIDQATAWERRSGATFGEDKTAIIHSTRKPRETDNGPFTVKWAQVVPKNAKTLGVVMDTQLRFKQHIVNAAPQGLEAAMALKRLTSISPATARQLFVATVSPVVDYASNRKQKQTPPLLGRDLPNKNLTKFDAINVGYALDNMFVDRDGNILVAAFPDSIKFFAANNDPYHKDTPTTALKLVERPDGAYGITKSIEDRLAEVLPGATTVLHDATTGRLFFSSKPPQEP</sequence>